<name>A0A1N6UNC5_9SPHI</name>
<feature type="transmembrane region" description="Helical" evidence="1">
    <location>
        <begin position="37"/>
        <end position="57"/>
    </location>
</feature>
<evidence type="ECO:0000313" key="5">
    <source>
        <dbReference type="Proteomes" id="UP000548326"/>
    </source>
</evidence>
<keyword evidence="1" id="KW-0472">Membrane</keyword>
<proteinExistence type="predicted"/>
<keyword evidence="1" id="KW-1133">Transmembrane helix</keyword>
<dbReference type="EMBL" id="JACHCB010000003">
    <property type="protein sequence ID" value="MBB6108901.1"/>
    <property type="molecule type" value="Genomic_DNA"/>
</dbReference>
<dbReference type="Proteomes" id="UP000541583">
    <property type="component" value="Unassembled WGS sequence"/>
</dbReference>
<keyword evidence="4" id="KW-1185">Reference proteome</keyword>
<dbReference type="AlphaFoldDB" id="A0A1N6UNC5"/>
<dbReference type="EMBL" id="JACHCA010000015">
    <property type="protein sequence ID" value="MBB6130496.1"/>
    <property type="molecule type" value="Genomic_DNA"/>
</dbReference>
<keyword evidence="1" id="KW-0812">Transmembrane</keyword>
<feature type="transmembrane region" description="Helical" evidence="1">
    <location>
        <begin position="69"/>
        <end position="87"/>
    </location>
</feature>
<evidence type="ECO:0000313" key="2">
    <source>
        <dbReference type="EMBL" id="MBB6108901.1"/>
    </source>
</evidence>
<dbReference type="OrthoDB" id="769853at2"/>
<sequence>MKLRITPLNFATTFFIVAAVYIWIYGAHIAGRPLETWSTTIGWIFLLFAAVVFFLDLIFRNFFAELKKLWIVELCFIALVAIIFFMVK</sequence>
<gene>
    <name evidence="3" type="ORF">HDF22_004636</name>
    <name evidence="2" type="ORF">HDF23_001644</name>
</gene>
<evidence type="ECO:0000313" key="4">
    <source>
        <dbReference type="Proteomes" id="UP000541583"/>
    </source>
</evidence>
<dbReference type="Proteomes" id="UP000548326">
    <property type="component" value="Unassembled WGS sequence"/>
</dbReference>
<dbReference type="RefSeq" id="WP_076372158.1">
    <property type="nucleotide sequence ID" value="NZ_FTMG01000003.1"/>
</dbReference>
<protein>
    <submittedName>
        <fullName evidence="3">Uncharacterized protein</fullName>
    </submittedName>
</protein>
<reference evidence="4 5" key="1">
    <citation type="submission" date="2020-08" db="EMBL/GenBank/DDBJ databases">
        <title>Genomic Encyclopedia of Type Strains, Phase IV (KMG-V): Genome sequencing to study the core and pangenomes of soil and plant-associated prokaryotes.</title>
        <authorList>
            <person name="Whitman W."/>
        </authorList>
    </citation>
    <scope>NUCLEOTIDE SEQUENCE [LARGE SCALE GENOMIC DNA]</scope>
    <source>
        <strain evidence="2 4">ANJLi2</strain>
        <strain evidence="3 5">MP601</strain>
    </source>
</reference>
<organism evidence="3 5">
    <name type="scientific">Mucilaginibacter lappiensis</name>
    <dbReference type="NCBI Taxonomy" id="354630"/>
    <lineage>
        <taxon>Bacteria</taxon>
        <taxon>Pseudomonadati</taxon>
        <taxon>Bacteroidota</taxon>
        <taxon>Sphingobacteriia</taxon>
        <taxon>Sphingobacteriales</taxon>
        <taxon>Sphingobacteriaceae</taxon>
        <taxon>Mucilaginibacter</taxon>
    </lineage>
</organism>
<accession>A0A1N6UNC5</accession>
<evidence type="ECO:0000256" key="1">
    <source>
        <dbReference type="SAM" id="Phobius"/>
    </source>
</evidence>
<comment type="caution">
    <text evidence="3">The sequence shown here is derived from an EMBL/GenBank/DDBJ whole genome shotgun (WGS) entry which is preliminary data.</text>
</comment>
<feature type="transmembrane region" description="Helical" evidence="1">
    <location>
        <begin position="7"/>
        <end position="25"/>
    </location>
</feature>
<dbReference type="STRING" id="354630.SAMN05421821_103135"/>
<evidence type="ECO:0000313" key="3">
    <source>
        <dbReference type="EMBL" id="MBB6130496.1"/>
    </source>
</evidence>